<protein>
    <submittedName>
        <fullName evidence="1">Uncharacterized protein</fullName>
    </submittedName>
</protein>
<dbReference type="EMBL" id="RARA01000025">
    <property type="protein sequence ID" value="ROT47182.1"/>
    <property type="molecule type" value="Genomic_DNA"/>
</dbReference>
<gene>
    <name evidence="1" type="ORF">EDM02_03400</name>
</gene>
<dbReference type="AlphaFoldDB" id="A0A3N2QC69"/>
<proteinExistence type="predicted"/>
<organism evidence="1 2">
    <name type="scientific">Candidatus Cardinium hertigii</name>
    <dbReference type="NCBI Taxonomy" id="247481"/>
    <lineage>
        <taxon>Bacteria</taxon>
        <taxon>Pseudomonadati</taxon>
        <taxon>Bacteroidota</taxon>
        <taxon>Cytophagia</taxon>
        <taxon>Cytophagales</taxon>
        <taxon>Amoebophilaceae</taxon>
        <taxon>Candidatus Cardinium</taxon>
    </lineage>
</organism>
<evidence type="ECO:0000313" key="1">
    <source>
        <dbReference type="EMBL" id="ROT47182.1"/>
    </source>
</evidence>
<name>A0A3N2QC69_9BACT</name>
<reference evidence="1 2" key="1">
    <citation type="submission" date="2018-09" db="EMBL/GenBank/DDBJ databases">
        <title>Comparative Genomics of Wolbachia-Cardinium Dual Endosymbiosis in a Plant-Parasitic Nematode.</title>
        <authorList>
            <person name="Brown A.M.V."/>
            <person name="Wasala S.K."/>
            <person name="Howe D.K."/>
            <person name="Peetz A.B."/>
            <person name="Zasada I.A."/>
            <person name="Denver D.R."/>
        </authorList>
    </citation>
    <scope>NUCLEOTIDE SEQUENCE [LARGE SCALE GENOMIC DNA]</scope>
    <source>
        <strain evidence="1 2">Pp_1</strain>
    </source>
</reference>
<accession>A0A3N2QC69</accession>
<comment type="caution">
    <text evidence="1">The sequence shown here is derived from an EMBL/GenBank/DDBJ whole genome shotgun (WGS) entry which is preliminary data.</text>
</comment>
<dbReference type="Proteomes" id="UP000270927">
    <property type="component" value="Unassembled WGS sequence"/>
</dbReference>
<evidence type="ECO:0000313" key="2">
    <source>
        <dbReference type="Proteomes" id="UP000270927"/>
    </source>
</evidence>
<keyword evidence="2" id="KW-1185">Reference proteome</keyword>
<sequence>MASYLTNKFFFYYFIKKCMIHFFMKEFLGENFISEIKDKLYSAIFQTIHSKGGHMFTRRRKLTFPIVFSTILKLVKRSLGIE</sequence>